<dbReference type="PANTHER" id="PTHR42764">
    <property type="entry name" value="PHOSPHONATES UTILIZATION ATP-BINDING PROTEIN PHNK-RELATED"/>
    <property type="match status" value="1"/>
</dbReference>
<dbReference type="PANTHER" id="PTHR42764:SF1">
    <property type="entry name" value="PHOSPHONATES UTILIZATION ATP-BINDING PROTEIN PHNK-RELATED"/>
    <property type="match status" value="1"/>
</dbReference>
<proteinExistence type="predicted"/>
<keyword evidence="2" id="KW-0067">ATP-binding</keyword>
<dbReference type="PROSITE" id="PS00211">
    <property type="entry name" value="ABC_TRANSPORTER_1"/>
    <property type="match status" value="1"/>
</dbReference>
<protein>
    <submittedName>
        <fullName evidence="2">ATP-binding cassette domain-containing protein</fullName>
    </submittedName>
</protein>
<dbReference type="EMBL" id="JAAYUN010000202">
    <property type="protein sequence ID" value="NLJ23578.1"/>
    <property type="molecule type" value="Genomic_DNA"/>
</dbReference>
<dbReference type="GO" id="GO:0019700">
    <property type="term" value="P:organic phosphonate catabolic process"/>
    <property type="evidence" value="ECO:0007669"/>
    <property type="project" value="TreeGrafter"/>
</dbReference>
<gene>
    <name evidence="2" type="ORF">GX426_10805</name>
</gene>
<dbReference type="AlphaFoldDB" id="A0A7K4AKV1"/>
<dbReference type="Proteomes" id="UP000544742">
    <property type="component" value="Unassembled WGS sequence"/>
</dbReference>
<feature type="domain" description="ABC transporter" evidence="1">
    <location>
        <begin position="2"/>
        <end position="202"/>
    </location>
</feature>
<dbReference type="Gene3D" id="3.40.50.300">
    <property type="entry name" value="P-loop containing nucleotide triphosphate hydrolases"/>
    <property type="match status" value="1"/>
</dbReference>
<reference evidence="2 3" key="1">
    <citation type="journal article" date="2020" name="Biotechnol. Biofuels">
        <title>New insights from the biogas microbiome by comprehensive genome-resolved metagenomics of nearly 1600 species originating from multiple anaerobic digesters.</title>
        <authorList>
            <person name="Campanaro S."/>
            <person name="Treu L."/>
            <person name="Rodriguez-R L.M."/>
            <person name="Kovalovszki A."/>
            <person name="Ziels R.M."/>
            <person name="Maus I."/>
            <person name="Zhu X."/>
            <person name="Kougias P.G."/>
            <person name="Basile A."/>
            <person name="Luo G."/>
            <person name="Schluter A."/>
            <person name="Konstantinidis K.T."/>
            <person name="Angelidaki I."/>
        </authorList>
    </citation>
    <scope>NUCLEOTIDE SEQUENCE [LARGE SCALE GENOMIC DNA]</scope>
    <source>
        <strain evidence="2">AS27yjCOA_157</strain>
    </source>
</reference>
<dbReference type="InterPro" id="IPR027417">
    <property type="entry name" value="P-loop_NTPase"/>
</dbReference>
<dbReference type="SUPFAM" id="SSF52540">
    <property type="entry name" value="P-loop containing nucleoside triphosphate hydrolases"/>
    <property type="match status" value="1"/>
</dbReference>
<dbReference type="InterPro" id="IPR003439">
    <property type="entry name" value="ABC_transporter-like_ATP-bd"/>
</dbReference>
<keyword evidence="2" id="KW-0547">Nucleotide-binding</keyword>
<organism evidence="2 3">
    <name type="scientific">Methanothrix soehngenii</name>
    <name type="common">Methanosaeta concilii</name>
    <dbReference type="NCBI Taxonomy" id="2223"/>
    <lineage>
        <taxon>Archaea</taxon>
        <taxon>Methanobacteriati</taxon>
        <taxon>Methanobacteriota</taxon>
        <taxon>Stenosarchaea group</taxon>
        <taxon>Methanomicrobia</taxon>
        <taxon>Methanotrichales</taxon>
        <taxon>Methanotrichaceae</taxon>
        <taxon>Methanothrix</taxon>
    </lineage>
</organism>
<feature type="non-terminal residue" evidence="2">
    <location>
        <position position="1"/>
    </location>
</feature>
<name>A0A7K4AKV1_METSH</name>
<evidence type="ECO:0000313" key="3">
    <source>
        <dbReference type="Proteomes" id="UP000544742"/>
    </source>
</evidence>
<comment type="caution">
    <text evidence="2">The sequence shown here is derived from an EMBL/GenBank/DDBJ whole genome shotgun (WGS) entry which is preliminary data.</text>
</comment>
<evidence type="ECO:0000313" key="2">
    <source>
        <dbReference type="EMBL" id="NLJ23578.1"/>
    </source>
</evidence>
<sequence length="213" mass="23797">GETIIDQIAYQMGIKSTDVIGYARSVAEEMGISEKVLDIIYAMADMSEEDAKSALESLELTRDIFKDLFPRFPNTEAQKFAEPIFDLLDLDRSVMWKLPRQLSGGELVRASLAILLAARPEVMILDEPFGDIDPITLREVSNAIKKINSEFGTTIILVSHHVDFVKEVSHRAILIENGALIEDGDPIEISNAFLSRCNAPYLRSTQERYAIHG</sequence>
<dbReference type="GO" id="GO:0005524">
    <property type="term" value="F:ATP binding"/>
    <property type="evidence" value="ECO:0007669"/>
    <property type="project" value="UniProtKB-KW"/>
</dbReference>
<accession>A0A7K4AKV1</accession>
<dbReference type="GO" id="GO:0016887">
    <property type="term" value="F:ATP hydrolysis activity"/>
    <property type="evidence" value="ECO:0007669"/>
    <property type="project" value="InterPro"/>
</dbReference>
<dbReference type="InterPro" id="IPR017871">
    <property type="entry name" value="ABC_transporter-like_CS"/>
</dbReference>
<dbReference type="PROSITE" id="PS50893">
    <property type="entry name" value="ABC_TRANSPORTER_2"/>
    <property type="match status" value="1"/>
</dbReference>
<dbReference type="Pfam" id="PF00005">
    <property type="entry name" value="ABC_tran"/>
    <property type="match status" value="1"/>
</dbReference>
<evidence type="ECO:0000259" key="1">
    <source>
        <dbReference type="PROSITE" id="PS50893"/>
    </source>
</evidence>